<dbReference type="GO" id="GO:0051256">
    <property type="term" value="P:mitotic spindle midzone assembly"/>
    <property type="evidence" value="ECO:0007669"/>
    <property type="project" value="TreeGrafter"/>
</dbReference>
<evidence type="ECO:0000256" key="1">
    <source>
        <dbReference type="SAM" id="Coils"/>
    </source>
</evidence>
<accession>A0AAN9V6N5</accession>
<dbReference type="InterPro" id="IPR007145">
    <property type="entry name" value="MAP65_Ase1_PRC1"/>
</dbReference>
<dbReference type="AlphaFoldDB" id="A0AAN9V6N5"/>
<dbReference type="GO" id="GO:0008017">
    <property type="term" value="F:microtubule binding"/>
    <property type="evidence" value="ECO:0007669"/>
    <property type="project" value="InterPro"/>
</dbReference>
<feature type="region of interest" description="Disordered" evidence="2">
    <location>
        <begin position="452"/>
        <end position="506"/>
    </location>
</feature>
<dbReference type="GO" id="GO:1990023">
    <property type="term" value="C:mitotic spindle midzone"/>
    <property type="evidence" value="ECO:0007669"/>
    <property type="project" value="TreeGrafter"/>
</dbReference>
<evidence type="ECO:0008006" key="5">
    <source>
        <dbReference type="Google" id="ProtNLM"/>
    </source>
</evidence>
<feature type="coiled-coil region" evidence="1">
    <location>
        <begin position="57"/>
        <end position="84"/>
    </location>
</feature>
<organism evidence="3 4">
    <name type="scientific">Gryllus longicercus</name>
    <dbReference type="NCBI Taxonomy" id="2509291"/>
    <lineage>
        <taxon>Eukaryota</taxon>
        <taxon>Metazoa</taxon>
        <taxon>Ecdysozoa</taxon>
        <taxon>Arthropoda</taxon>
        <taxon>Hexapoda</taxon>
        <taxon>Insecta</taxon>
        <taxon>Pterygota</taxon>
        <taxon>Neoptera</taxon>
        <taxon>Polyneoptera</taxon>
        <taxon>Orthoptera</taxon>
        <taxon>Ensifera</taxon>
        <taxon>Gryllidea</taxon>
        <taxon>Grylloidea</taxon>
        <taxon>Gryllidae</taxon>
        <taxon>Gryllinae</taxon>
        <taxon>Gryllus</taxon>
    </lineage>
</organism>
<dbReference type="PANTHER" id="PTHR19321:SF41">
    <property type="entry name" value="FASCETTO-RELATED"/>
    <property type="match status" value="1"/>
</dbReference>
<keyword evidence="1" id="KW-0175">Coiled coil</keyword>
<dbReference type="PANTHER" id="PTHR19321">
    <property type="entry name" value="PROTEIN REGULATOR OF CYTOKINESIS 1 PRC1-RELATED"/>
    <property type="match status" value="1"/>
</dbReference>
<reference evidence="3 4" key="1">
    <citation type="submission" date="2024-03" db="EMBL/GenBank/DDBJ databases">
        <title>The genome assembly and annotation of the cricket Gryllus longicercus Weissman &amp; Gray.</title>
        <authorList>
            <person name="Szrajer S."/>
            <person name="Gray D."/>
            <person name="Ylla G."/>
        </authorList>
    </citation>
    <scope>NUCLEOTIDE SEQUENCE [LARGE SCALE GENOMIC DNA]</scope>
    <source>
        <strain evidence="3">DAG 2021-001</strain>
        <tissue evidence="3">Whole body minus gut</tissue>
    </source>
</reference>
<dbReference type="GO" id="GO:0005737">
    <property type="term" value="C:cytoplasm"/>
    <property type="evidence" value="ECO:0007669"/>
    <property type="project" value="TreeGrafter"/>
</dbReference>
<feature type="coiled-coil region" evidence="1">
    <location>
        <begin position="219"/>
        <end position="246"/>
    </location>
</feature>
<dbReference type="EMBL" id="JAZDUA010000441">
    <property type="protein sequence ID" value="KAK7792583.1"/>
    <property type="molecule type" value="Genomic_DNA"/>
</dbReference>
<protein>
    <recommendedName>
        <fullName evidence="5">Protein regulator of cytokinesis 1</fullName>
    </recommendedName>
</protein>
<comment type="caution">
    <text evidence="3">The sequence shown here is derived from an EMBL/GenBank/DDBJ whole genome shotgun (WGS) entry which is preliminary data.</text>
</comment>
<proteinExistence type="predicted"/>
<dbReference type="Proteomes" id="UP001378592">
    <property type="component" value="Unassembled WGS sequence"/>
</dbReference>
<gene>
    <name evidence="3" type="ORF">R5R35_005304</name>
</gene>
<dbReference type="Gene3D" id="1.20.58.1520">
    <property type="match status" value="1"/>
</dbReference>
<sequence length="640" mass="73979">MDCESDVRSMCVTTLKELCDSKIQELFEIWGVVGHQNLDSRANVVCKNVEALLNDMVEEETEFRNNLAIEIEELLKESAELCAEVGGNHNDVVAGLEDNSIPLLQVKNLLNMRMEGYRNCKQQRLSEYEDLLRKEQQLVLSMGIKKKPKVTKLPSEEALQEFSRYIEQKFDEERELRHQYEETKLKIEEITAELGISPNTTIHKMLVSDSQFCLSTENMLLLKNLHQDMEQRLEEAKSVAIELREKLSNLWERLHVDYAERDLIFQQYPGHSKTSIDALKAEIQKCEEKKRQNIRVFVEAIREELASWWDKCCYGKLQRQQFRSFYSDCYTEDLLELHEIEIEKLKRYFSENIDILELAKKREKLWKKMMDLDERAHDPKRLFANRGGQLLREEKERKAIQKDLPILDKELGCLLDTYESKHNVPFLYDGTDLRDIIKSKWEDFQKKKEEEKLARKKGKDHTLAEKTLSATKRKNVATPASVPSKVCKSSGPPSGASSTASSTGSKVVRRIFDRRGNVENRVTTRTKYGFRNRGVQSPEASYTDFQYGLEKRSADQEMVRSSVVPSRLLKERNGQNELACIKERVATPAKPPRKNSVTRSCTNLSEFRTPQAVRKASPGLSRSRSAPRLATARGHLPIII</sequence>
<dbReference type="Pfam" id="PF03999">
    <property type="entry name" value="MAP65_ASE1"/>
    <property type="match status" value="1"/>
</dbReference>
<evidence type="ECO:0000313" key="3">
    <source>
        <dbReference type="EMBL" id="KAK7792583.1"/>
    </source>
</evidence>
<feature type="compositionally biased region" description="Low complexity" evidence="2">
    <location>
        <begin position="489"/>
        <end position="505"/>
    </location>
</feature>
<evidence type="ECO:0000313" key="4">
    <source>
        <dbReference type="Proteomes" id="UP001378592"/>
    </source>
</evidence>
<evidence type="ECO:0000256" key="2">
    <source>
        <dbReference type="SAM" id="MobiDB-lite"/>
    </source>
</evidence>
<keyword evidence="4" id="KW-1185">Reference proteome</keyword>
<name>A0AAN9V6N5_9ORTH</name>